<dbReference type="Gene3D" id="3.30.70.270">
    <property type="match status" value="2"/>
</dbReference>
<evidence type="ECO:0000256" key="1">
    <source>
        <dbReference type="SAM" id="MobiDB-lite"/>
    </source>
</evidence>
<dbReference type="CDD" id="cd01647">
    <property type="entry name" value="RT_LTR"/>
    <property type="match status" value="1"/>
</dbReference>
<dbReference type="RefSeq" id="XP_056685712.1">
    <property type="nucleotide sequence ID" value="XM_056829734.1"/>
</dbReference>
<dbReference type="SUPFAM" id="SSF56672">
    <property type="entry name" value="DNA/RNA polymerases"/>
    <property type="match status" value="1"/>
</dbReference>
<dbReference type="InterPro" id="IPR043502">
    <property type="entry name" value="DNA/RNA_pol_sf"/>
</dbReference>
<name>A0ABM3QQR3_SPIOL</name>
<dbReference type="Proteomes" id="UP000813463">
    <property type="component" value="Chromosome 5"/>
</dbReference>
<reference evidence="3" key="2">
    <citation type="submission" date="2025-08" db="UniProtKB">
        <authorList>
            <consortium name="RefSeq"/>
        </authorList>
    </citation>
    <scope>IDENTIFICATION</scope>
    <source>
        <tissue evidence="3">Leaf</tissue>
    </source>
</reference>
<dbReference type="InterPro" id="IPR053134">
    <property type="entry name" value="RNA-dir_DNA_polymerase"/>
</dbReference>
<dbReference type="PANTHER" id="PTHR24559">
    <property type="entry name" value="TRANSPOSON TY3-I GAG-POL POLYPROTEIN"/>
    <property type="match status" value="1"/>
</dbReference>
<gene>
    <name evidence="3" type="primary">LOC130461581</name>
</gene>
<dbReference type="InterPro" id="IPR043128">
    <property type="entry name" value="Rev_trsase/Diguanyl_cyclase"/>
</dbReference>
<evidence type="ECO:0000313" key="3">
    <source>
        <dbReference type="RefSeq" id="XP_056685712.1"/>
    </source>
</evidence>
<organism evidence="2 3">
    <name type="scientific">Spinacia oleracea</name>
    <name type="common">Spinach</name>
    <dbReference type="NCBI Taxonomy" id="3562"/>
    <lineage>
        <taxon>Eukaryota</taxon>
        <taxon>Viridiplantae</taxon>
        <taxon>Streptophyta</taxon>
        <taxon>Embryophyta</taxon>
        <taxon>Tracheophyta</taxon>
        <taxon>Spermatophyta</taxon>
        <taxon>Magnoliopsida</taxon>
        <taxon>eudicotyledons</taxon>
        <taxon>Gunneridae</taxon>
        <taxon>Pentapetalae</taxon>
        <taxon>Caryophyllales</taxon>
        <taxon>Chenopodiaceae</taxon>
        <taxon>Chenopodioideae</taxon>
        <taxon>Anserineae</taxon>
        <taxon>Spinacia</taxon>
    </lineage>
</organism>
<evidence type="ECO:0008006" key="4">
    <source>
        <dbReference type="Google" id="ProtNLM"/>
    </source>
</evidence>
<dbReference type="GeneID" id="130461581"/>
<sequence>MSNAKYNSTADPEDHCTAFEQHIMLHTYSYSMWCKGRQHAKLPPPYQPPRIDDRAELQRLVEMERHGRRMIRRENRMPVCLNIMVHVLTVDKNIRPIERKKRNFSTEKIKAFQQEVDKLLAADFIEPCDYPEWLANVVMAKKPSGAWRICMDFTNLNGACPKDCYPPPRIDSLVKTDTKKATFNTDDGVYNYKKGRNIKVYVDDLVVKSREAEDHVDNLRETFMNLQMYQIKLNPKKCIFGVKSRKFMCFLVSEKGIDENLNKVEGMDIIGQFTTDSGGRKFLTVTANYFTKWIKAKPVAKITVNQNNRHRQGTCSRKANSKDGRALPDMVRDSSESVQADAYG</sequence>
<dbReference type="Gene3D" id="3.10.10.10">
    <property type="entry name" value="HIV Type 1 Reverse Transcriptase, subunit A, domain 1"/>
    <property type="match status" value="1"/>
</dbReference>
<reference evidence="2" key="1">
    <citation type="journal article" date="2021" name="Nat. Commun.">
        <title>Genomic analyses provide insights into spinach domestication and the genetic basis of agronomic traits.</title>
        <authorList>
            <person name="Cai X."/>
            <person name="Sun X."/>
            <person name="Xu C."/>
            <person name="Sun H."/>
            <person name="Wang X."/>
            <person name="Ge C."/>
            <person name="Zhang Z."/>
            <person name="Wang Q."/>
            <person name="Fei Z."/>
            <person name="Jiao C."/>
            <person name="Wang Q."/>
        </authorList>
    </citation>
    <scope>NUCLEOTIDE SEQUENCE [LARGE SCALE GENOMIC DNA]</scope>
    <source>
        <strain evidence="2">cv. Varoflay</strain>
    </source>
</reference>
<dbReference type="PANTHER" id="PTHR24559:SF430">
    <property type="entry name" value="RNA-DIRECTED DNA POLYMERASE"/>
    <property type="match status" value="1"/>
</dbReference>
<keyword evidence="2" id="KW-1185">Reference proteome</keyword>
<evidence type="ECO:0000313" key="2">
    <source>
        <dbReference type="Proteomes" id="UP000813463"/>
    </source>
</evidence>
<feature type="region of interest" description="Disordered" evidence="1">
    <location>
        <begin position="307"/>
        <end position="344"/>
    </location>
</feature>
<feature type="compositionally biased region" description="Polar residues" evidence="1">
    <location>
        <begin position="307"/>
        <end position="318"/>
    </location>
</feature>
<feature type="compositionally biased region" description="Basic and acidic residues" evidence="1">
    <location>
        <begin position="320"/>
        <end position="335"/>
    </location>
</feature>
<protein>
    <recommendedName>
        <fullName evidence="4">Reverse transcriptase domain-containing protein</fullName>
    </recommendedName>
</protein>
<accession>A0ABM3QQR3</accession>
<proteinExistence type="predicted"/>